<keyword evidence="2 5" id="KW-0012">Acyltransferase</keyword>
<dbReference type="InterPro" id="IPR016181">
    <property type="entry name" value="Acyl_CoA_acyltransferase"/>
</dbReference>
<dbReference type="OrthoDB" id="9795206at2"/>
<dbReference type="GO" id="GO:0005737">
    <property type="term" value="C:cytoplasm"/>
    <property type="evidence" value="ECO:0007669"/>
    <property type="project" value="TreeGrafter"/>
</dbReference>
<dbReference type="Pfam" id="PF00583">
    <property type="entry name" value="Acetyltransf_1"/>
    <property type="match status" value="1"/>
</dbReference>
<reference evidence="5" key="1">
    <citation type="submission" date="2013-12" db="EMBL/GenBank/DDBJ databases">
        <authorList>
            <person name="Linke B."/>
        </authorList>
    </citation>
    <scope>NUCLEOTIDE SEQUENCE [LARGE SCALE GENOMIC DNA]</scope>
    <source>
        <strain evidence="5">CRIB-18</strain>
    </source>
</reference>
<evidence type="ECO:0000259" key="4">
    <source>
        <dbReference type="PROSITE" id="PS51186"/>
    </source>
</evidence>
<dbReference type="PANTHER" id="PTHR43792:SF8">
    <property type="entry name" value="[RIBOSOMAL PROTEIN US5]-ALANINE N-ACETYLTRANSFERASE"/>
    <property type="match status" value="1"/>
</dbReference>
<feature type="domain" description="N-acetyltransferase" evidence="4">
    <location>
        <begin position="193"/>
        <end position="335"/>
    </location>
</feature>
<name>A0A090D3E2_9BACT</name>
<feature type="domain" description="N-acetyltransferase" evidence="4">
    <location>
        <begin position="21"/>
        <end position="178"/>
    </location>
</feature>
<evidence type="ECO:0000256" key="3">
    <source>
        <dbReference type="ARBA" id="ARBA00038502"/>
    </source>
</evidence>
<dbReference type="Pfam" id="PF13302">
    <property type="entry name" value="Acetyltransf_3"/>
    <property type="match status" value="1"/>
</dbReference>
<proteinExistence type="inferred from homology"/>
<protein>
    <submittedName>
        <fullName evidence="5">Ribosomal-protein-alanine acetyltransferase</fullName>
        <ecNumber evidence="5">2.3.1.128</ecNumber>
    </submittedName>
</protein>
<evidence type="ECO:0000313" key="5">
    <source>
        <dbReference type="EMBL" id="CDR35228.1"/>
    </source>
</evidence>
<dbReference type="Proteomes" id="UP000031552">
    <property type="component" value="Unassembled WGS sequence"/>
</dbReference>
<dbReference type="EC" id="2.3.1.128" evidence="5"/>
<dbReference type="PROSITE" id="PS51186">
    <property type="entry name" value="GNAT"/>
    <property type="match status" value="2"/>
</dbReference>
<dbReference type="CDD" id="cd04301">
    <property type="entry name" value="NAT_SF"/>
    <property type="match status" value="1"/>
</dbReference>
<dbReference type="STRING" id="1437425.CSEC_2422"/>
<dbReference type="GO" id="GO:0008999">
    <property type="term" value="F:protein-N-terminal-alanine acetyltransferase activity"/>
    <property type="evidence" value="ECO:0007669"/>
    <property type="project" value="TreeGrafter"/>
</dbReference>
<dbReference type="Gene3D" id="3.40.630.30">
    <property type="match status" value="2"/>
</dbReference>
<gene>
    <name evidence="5" type="primary">rimJ</name>
    <name evidence="5" type="ORF">CSEC_2422</name>
</gene>
<evidence type="ECO:0000256" key="2">
    <source>
        <dbReference type="ARBA" id="ARBA00023315"/>
    </source>
</evidence>
<evidence type="ECO:0000256" key="1">
    <source>
        <dbReference type="ARBA" id="ARBA00022679"/>
    </source>
</evidence>
<comment type="similarity">
    <text evidence="3">Belongs to the acetyltransferase family. RimJ subfamily.</text>
</comment>
<organism evidence="5 6">
    <name type="scientific">Candidatus Criblamydia sequanensis CRIB-18</name>
    <dbReference type="NCBI Taxonomy" id="1437425"/>
    <lineage>
        <taxon>Bacteria</taxon>
        <taxon>Pseudomonadati</taxon>
        <taxon>Chlamydiota</taxon>
        <taxon>Chlamydiia</taxon>
        <taxon>Parachlamydiales</taxon>
        <taxon>Candidatus Criblamydiaceae</taxon>
        <taxon>Candidatus Criblamydia</taxon>
    </lineage>
</organism>
<dbReference type="eggNOG" id="COG1670">
    <property type="taxonomic scope" value="Bacteria"/>
</dbReference>
<dbReference type="PANTHER" id="PTHR43792">
    <property type="entry name" value="GNAT FAMILY, PUTATIVE (AFU_ORTHOLOGUE AFUA_3G00765)-RELATED-RELATED"/>
    <property type="match status" value="1"/>
</dbReference>
<keyword evidence="1 5" id="KW-0808">Transferase</keyword>
<accession>A0A090D3E2</accession>
<dbReference type="SUPFAM" id="SSF55729">
    <property type="entry name" value="Acyl-CoA N-acyltransferases (Nat)"/>
    <property type="match status" value="2"/>
</dbReference>
<dbReference type="AlphaFoldDB" id="A0A090D3E2"/>
<dbReference type="InterPro" id="IPR000182">
    <property type="entry name" value="GNAT_dom"/>
</dbReference>
<reference evidence="5" key="2">
    <citation type="submission" date="2014-09" db="EMBL/GenBank/DDBJ databases">
        <title>Criblamydia sequanensis harbors a mega-plasmid encoding arsenite resistance.</title>
        <authorList>
            <person name="Bertelli C."/>
            <person name="Goesmann A."/>
            <person name="Greub G."/>
        </authorList>
    </citation>
    <scope>NUCLEOTIDE SEQUENCE [LARGE SCALE GENOMIC DNA]</scope>
    <source>
        <strain evidence="5">CRIB-18</strain>
    </source>
</reference>
<dbReference type="RefSeq" id="WP_053332061.1">
    <property type="nucleotide sequence ID" value="NZ_CCEJ010000015.1"/>
</dbReference>
<evidence type="ECO:0000313" key="6">
    <source>
        <dbReference type="Proteomes" id="UP000031552"/>
    </source>
</evidence>
<dbReference type="EMBL" id="CCEJ010000015">
    <property type="protein sequence ID" value="CDR35228.1"/>
    <property type="molecule type" value="Genomic_DNA"/>
</dbReference>
<comment type="caution">
    <text evidence="5">The sequence shown here is derived from an EMBL/GenBank/DDBJ whole genome shotgun (WGS) entry which is preliminary data.</text>
</comment>
<dbReference type="eggNOG" id="COG0456">
    <property type="taxonomic scope" value="Bacteria"/>
</dbReference>
<dbReference type="InterPro" id="IPR051531">
    <property type="entry name" value="N-acetyltransferase"/>
</dbReference>
<sequence>MDFEIFSDHLLLRTPLSNDEECLHAFDERNKAHLSKWETITHTKSEDYETLLRNWKKEQEEGKSLRFLIFRKNEYDKLIGLCNFTQIFRASFQACYLGYKIDLKEEGKGVMYEALKKLIPFILEDIGLHRIMANYMPGNLRSASLLNRLGFRIEGFAKNYLKINERWEDHVLTALSKEDWDNRKEGHFFELSNGIREIGLGDLVPLVSLIGQLGYPIDAGSMEDNIKAYSSLPHLKAWVIERSGKVVGVLSLAVTESFHRRGRSARILSLVIDEAHRRLKLGEALIKVAEEYAKSKGCSYLELTSGMHRKPAHQFYRSLGFDELNDLKKYYAKKL</sequence>
<keyword evidence="6" id="KW-1185">Reference proteome</keyword>